<dbReference type="Pfam" id="PF20097">
    <property type="entry name" value="DUF6487"/>
    <property type="match status" value="1"/>
</dbReference>
<evidence type="ECO:0000313" key="3">
    <source>
        <dbReference type="Proteomes" id="UP000198817"/>
    </source>
</evidence>
<dbReference type="STRING" id="155865.SAMN05216515_10488"/>
<dbReference type="RefSeq" id="WP_090162047.1">
    <property type="nucleotide sequence ID" value="NZ_CACVNK010000001.1"/>
</dbReference>
<keyword evidence="3" id="KW-1185">Reference proteome</keyword>
<feature type="domain" description="DUF6487" evidence="1">
    <location>
        <begin position="3"/>
        <end position="69"/>
    </location>
</feature>
<gene>
    <name evidence="2" type="ORF">SAMN05216508_10443</name>
</gene>
<organism evidence="2 3">
    <name type="scientific">Eubacterium pyruvativorans</name>
    <dbReference type="NCBI Taxonomy" id="155865"/>
    <lineage>
        <taxon>Bacteria</taxon>
        <taxon>Bacillati</taxon>
        <taxon>Bacillota</taxon>
        <taxon>Clostridia</taxon>
        <taxon>Eubacteriales</taxon>
        <taxon>Eubacteriaceae</taxon>
        <taxon>Eubacterium</taxon>
    </lineage>
</organism>
<protein>
    <recommendedName>
        <fullName evidence="1">DUF6487 domain-containing protein</fullName>
    </recommendedName>
</protein>
<dbReference type="OrthoDB" id="384892at2"/>
<name>A0A1I7FZQ6_9FIRM</name>
<accession>A0A1I7FZQ6</accession>
<dbReference type="Proteomes" id="UP000198817">
    <property type="component" value="Unassembled WGS sequence"/>
</dbReference>
<dbReference type="InterPro" id="IPR045504">
    <property type="entry name" value="DUF6487"/>
</dbReference>
<dbReference type="AlphaFoldDB" id="A0A1I7FZQ6"/>
<dbReference type="GeneID" id="78353899"/>
<sequence>MKCPLCGEEMKKGRFKGLDVTGANSGGFFKLDVPDGTEVEPKSRLKKKGEYLVGTMESAWCCSNCHKVFTVAPLVR</sequence>
<reference evidence="2 3" key="1">
    <citation type="submission" date="2016-10" db="EMBL/GenBank/DDBJ databases">
        <authorList>
            <person name="de Groot N.N."/>
        </authorList>
    </citation>
    <scope>NUCLEOTIDE SEQUENCE [LARGE SCALE GENOMIC DNA]</scope>
    <source>
        <strain evidence="2 3">KHGC13</strain>
    </source>
</reference>
<evidence type="ECO:0000313" key="2">
    <source>
        <dbReference type="EMBL" id="SFU41526.1"/>
    </source>
</evidence>
<dbReference type="EMBL" id="FPBT01000004">
    <property type="protein sequence ID" value="SFU41526.1"/>
    <property type="molecule type" value="Genomic_DNA"/>
</dbReference>
<evidence type="ECO:0000259" key="1">
    <source>
        <dbReference type="Pfam" id="PF20097"/>
    </source>
</evidence>
<proteinExistence type="predicted"/>